<dbReference type="GO" id="GO:0003676">
    <property type="term" value="F:nucleic acid binding"/>
    <property type="evidence" value="ECO:0007669"/>
    <property type="project" value="InterPro"/>
</dbReference>
<organism evidence="1 2">
    <name type="scientific">Chelativorans petroleitrophicus</name>
    <dbReference type="NCBI Taxonomy" id="2975484"/>
    <lineage>
        <taxon>Bacteria</taxon>
        <taxon>Pseudomonadati</taxon>
        <taxon>Pseudomonadota</taxon>
        <taxon>Alphaproteobacteria</taxon>
        <taxon>Hyphomicrobiales</taxon>
        <taxon>Phyllobacteriaceae</taxon>
        <taxon>Chelativorans</taxon>
    </lineage>
</organism>
<sequence>MARLNSKLEAEGAEFLVLGHLLIEGIVAHKTYTRMPGYDLIAINPDRNSSARAQVKSRYATDFDGGFLIKRFECDFVVFVALNRGYRYARLGQDGGKKPPEFYLFPVETVKSALYEKSKWGKAFLRAIPEVDYFKNKWTIIRKFLNSPPNDGLCQA</sequence>
<dbReference type="AlphaFoldDB" id="A0A9X2X5J2"/>
<dbReference type="InterPro" id="IPR011856">
    <property type="entry name" value="tRNA_endonuc-like_dom_sf"/>
</dbReference>
<gene>
    <name evidence="1" type="ORF">NYR54_01325</name>
</gene>
<comment type="caution">
    <text evidence="1">The sequence shown here is derived from an EMBL/GenBank/DDBJ whole genome shotgun (WGS) entry which is preliminary data.</text>
</comment>
<protein>
    <submittedName>
        <fullName evidence="1">Uncharacterized protein</fullName>
    </submittedName>
</protein>
<name>A0A9X2X5J2_9HYPH</name>
<dbReference type="Gene3D" id="3.40.1350.10">
    <property type="match status" value="1"/>
</dbReference>
<dbReference type="Proteomes" id="UP001149009">
    <property type="component" value="Unassembled WGS sequence"/>
</dbReference>
<dbReference type="EMBL" id="JAODNV010000003">
    <property type="protein sequence ID" value="MCT8988938.1"/>
    <property type="molecule type" value="Genomic_DNA"/>
</dbReference>
<keyword evidence="2" id="KW-1185">Reference proteome</keyword>
<accession>A0A9X2X5J2</accession>
<evidence type="ECO:0000313" key="1">
    <source>
        <dbReference type="EMBL" id="MCT8988938.1"/>
    </source>
</evidence>
<evidence type="ECO:0000313" key="2">
    <source>
        <dbReference type="Proteomes" id="UP001149009"/>
    </source>
</evidence>
<proteinExistence type="predicted"/>
<reference evidence="1" key="1">
    <citation type="submission" date="2022-08" db="EMBL/GenBank/DDBJ databases">
        <title>Chelativorans sichuanense sp. nov., a paraffin oil-degrading bacterium isolated from a mixture of oil-based drill cuttings and paddy soil.</title>
        <authorList>
            <person name="Yu J."/>
            <person name="Liu H."/>
            <person name="Chen Q."/>
        </authorList>
    </citation>
    <scope>NUCLEOTIDE SEQUENCE</scope>
    <source>
        <strain evidence="1">SCAU 2101</strain>
    </source>
</reference>
<dbReference type="RefSeq" id="WP_261513595.1">
    <property type="nucleotide sequence ID" value="NZ_JAODNV010000003.1"/>
</dbReference>